<evidence type="ECO:0000313" key="2">
    <source>
        <dbReference type="Proteomes" id="UP000604383"/>
    </source>
</evidence>
<gene>
    <name evidence="1" type="ORF">GT664_14035</name>
</gene>
<dbReference type="Proteomes" id="UP000604383">
    <property type="component" value="Unassembled WGS sequence"/>
</dbReference>
<dbReference type="RefSeq" id="WP_161129317.1">
    <property type="nucleotide sequence ID" value="NZ_JAJTIT010000036.1"/>
</dbReference>
<sequence length="68" mass="8073">MKKKQMDSKLALLDIETLVSNYTEIEVELFIGILCVRFMKEHKISKEELFESLSDNIDRLTFTRKYLS</sequence>
<name>A0AB36B7T2_CLOIN</name>
<accession>A0AB36B7T2</accession>
<dbReference type="AlphaFoldDB" id="A0AB36B7T2"/>
<proteinExistence type="predicted"/>
<organism evidence="1 2">
    <name type="scientific">Clostridium innocuum</name>
    <dbReference type="NCBI Taxonomy" id="1522"/>
    <lineage>
        <taxon>Bacteria</taxon>
        <taxon>Bacillati</taxon>
        <taxon>Bacillota</taxon>
        <taxon>Clostridia</taxon>
        <taxon>Eubacteriales</taxon>
        <taxon>Clostridiaceae</taxon>
        <taxon>Clostridium</taxon>
    </lineage>
</organism>
<protein>
    <submittedName>
        <fullName evidence="1">Uncharacterized protein</fullName>
    </submittedName>
</protein>
<dbReference type="EMBL" id="WWTN01000025">
    <property type="protein sequence ID" value="MZH56835.1"/>
    <property type="molecule type" value="Genomic_DNA"/>
</dbReference>
<evidence type="ECO:0000313" key="1">
    <source>
        <dbReference type="EMBL" id="MZH56835.1"/>
    </source>
</evidence>
<reference evidence="1" key="1">
    <citation type="journal article" date="2019" name="Nat. Med.">
        <title>A library of human gut bacterial isolates paired with longitudinal multiomics data enables mechanistic microbiome research.</title>
        <authorList>
            <person name="Poyet M."/>
            <person name="Groussin M."/>
            <person name="Gibbons S.M."/>
            <person name="Avila-Pacheco J."/>
            <person name="Jiang X."/>
            <person name="Kearney S.M."/>
            <person name="Perrotta A.R."/>
            <person name="Berdy B."/>
            <person name="Zhao S."/>
            <person name="Lieberman T.D."/>
            <person name="Swanson P.K."/>
            <person name="Smith M."/>
            <person name="Roesemann S."/>
            <person name="Alexander J.E."/>
            <person name="Rich S.A."/>
            <person name="Livny J."/>
            <person name="Vlamakis H."/>
            <person name="Clish C."/>
            <person name="Bullock K."/>
            <person name="Deik A."/>
            <person name="Scott J."/>
            <person name="Pierce K.A."/>
            <person name="Xavier R.J."/>
            <person name="Alm E.J."/>
        </authorList>
    </citation>
    <scope>NUCLEOTIDE SEQUENCE</scope>
    <source>
        <strain evidence="1">BIOML-A12</strain>
    </source>
</reference>
<comment type="caution">
    <text evidence="1">The sequence shown here is derived from an EMBL/GenBank/DDBJ whole genome shotgun (WGS) entry which is preliminary data.</text>
</comment>